<evidence type="ECO:0000313" key="5">
    <source>
        <dbReference type="Proteomes" id="UP001176478"/>
    </source>
</evidence>
<dbReference type="EMBL" id="JAUQTG010000008">
    <property type="protein sequence ID" value="MDO7857418.1"/>
    <property type="molecule type" value="Genomic_DNA"/>
</dbReference>
<feature type="domain" description="LysM" evidence="1">
    <location>
        <begin position="25"/>
        <end position="73"/>
    </location>
</feature>
<dbReference type="InterPro" id="IPR051715">
    <property type="entry name" value="Intimin-Invasin_domain"/>
</dbReference>
<evidence type="ECO:0000259" key="1">
    <source>
        <dbReference type="PROSITE" id="PS51782"/>
    </source>
</evidence>
<sequence>MASSSNNNNVKWLPNTASLNYRQTQPYVLKEGESTATIAKHYNMSVNSLRKLNQFRTFAHSFEQLKPGDELDIPMAPLPTIQWDDIKQPQPAATPTPEEMKFAQFTTQAGKFLSNKPSVDSAEKLARNMAMSTASDSIQQWLNRTGNAQVRLEADKDFSLSKIHALASTLTII</sequence>
<organism evidence="2 4">
    <name type="scientific">Providencia huashanensis</name>
    <dbReference type="NCBI Taxonomy" id="3037798"/>
    <lineage>
        <taxon>Bacteria</taxon>
        <taxon>Pseudomonadati</taxon>
        <taxon>Pseudomonadota</taxon>
        <taxon>Gammaproteobacteria</taxon>
        <taxon>Enterobacterales</taxon>
        <taxon>Morganellaceae</taxon>
        <taxon>Providencia</taxon>
    </lineage>
</organism>
<dbReference type="PROSITE" id="PS51782">
    <property type="entry name" value="LYSM"/>
    <property type="match status" value="1"/>
</dbReference>
<reference evidence="3" key="3">
    <citation type="journal article" date="2024" name="Int. J. Antimicrob. Agents">
        <title>Identification of a novel Providencia species showing multi-drug-resistant in three patients with hospital-acquired infection.</title>
        <authorList>
            <person name="Yang W."/>
            <person name="Chen J."/>
            <person name="Yang F."/>
            <person name="Ji P."/>
            <person name="Shen S."/>
            <person name="Yin D."/>
            <person name="Hu F."/>
        </authorList>
    </citation>
    <scope>NUCLEOTIDE SEQUENCE</scope>
    <source>
        <strain evidence="3">CRE-138-0111</strain>
    </source>
</reference>
<dbReference type="AlphaFoldDB" id="A0AA42FRN0"/>
<proteinExistence type="predicted"/>
<dbReference type="GO" id="GO:0009279">
    <property type="term" value="C:cell outer membrane"/>
    <property type="evidence" value="ECO:0007669"/>
    <property type="project" value="TreeGrafter"/>
</dbReference>
<dbReference type="SMART" id="SM00257">
    <property type="entry name" value="LysM"/>
    <property type="match status" value="1"/>
</dbReference>
<dbReference type="Gene3D" id="3.10.350.10">
    <property type="entry name" value="LysM domain"/>
    <property type="match status" value="1"/>
</dbReference>
<dbReference type="EMBL" id="JARRYG010000021">
    <property type="protein sequence ID" value="MDG4698003.1"/>
    <property type="molecule type" value="Genomic_DNA"/>
</dbReference>
<dbReference type="SUPFAM" id="SSF54106">
    <property type="entry name" value="LysM domain"/>
    <property type="match status" value="1"/>
</dbReference>
<dbReference type="CDD" id="cd00118">
    <property type="entry name" value="LysM"/>
    <property type="match status" value="1"/>
</dbReference>
<dbReference type="RefSeq" id="WP_129466899.1">
    <property type="nucleotide sequence ID" value="NZ_JARRYG010000021.1"/>
</dbReference>
<dbReference type="PANTHER" id="PTHR39576">
    <property type="entry name" value="ATTACHING AND EFFACING PROTEIN HOMOLOG-RELATED-RELATED"/>
    <property type="match status" value="1"/>
</dbReference>
<dbReference type="Proteomes" id="UP001176478">
    <property type="component" value="Unassembled WGS sequence"/>
</dbReference>
<evidence type="ECO:0000313" key="4">
    <source>
        <dbReference type="Proteomes" id="UP001156701"/>
    </source>
</evidence>
<dbReference type="InterPro" id="IPR036779">
    <property type="entry name" value="LysM_dom_sf"/>
</dbReference>
<evidence type="ECO:0000313" key="3">
    <source>
        <dbReference type="EMBL" id="MDO7857418.1"/>
    </source>
</evidence>
<comment type="caution">
    <text evidence="2">The sequence shown here is derived from an EMBL/GenBank/DDBJ whole genome shotgun (WGS) entry which is preliminary data.</text>
</comment>
<dbReference type="Pfam" id="PF01476">
    <property type="entry name" value="LysM"/>
    <property type="match status" value="1"/>
</dbReference>
<dbReference type="Proteomes" id="UP001156701">
    <property type="component" value="Unassembled WGS sequence"/>
</dbReference>
<evidence type="ECO:0000313" key="2">
    <source>
        <dbReference type="EMBL" id="MDG4698003.1"/>
    </source>
</evidence>
<accession>A0AA42FRN0</accession>
<protein>
    <submittedName>
        <fullName evidence="2">LysM peptidoglycan-binding domain-containing protein</fullName>
    </submittedName>
</protein>
<dbReference type="PANTHER" id="PTHR39576:SF2">
    <property type="entry name" value="ATTACHING AND EFFACING PROTEIN HOMOLOG-RELATED"/>
    <property type="match status" value="1"/>
</dbReference>
<reference evidence="2" key="1">
    <citation type="submission" date="2023-03" db="EMBL/GenBank/DDBJ databases">
        <title>a new species belonging to Providencia genus.</title>
        <authorList>
            <person name="Yang W."/>
            <person name="Hu F."/>
            <person name="Shen S."/>
            <person name="Ding L."/>
            <person name="Yin D."/>
        </authorList>
    </citation>
    <scope>NUCLEOTIDE SEQUENCE</scope>
    <source>
        <strain evidence="2">CRE-3FA-0001</strain>
    </source>
</reference>
<keyword evidence="5" id="KW-1185">Reference proteome</keyword>
<dbReference type="InterPro" id="IPR018392">
    <property type="entry name" value="LysM"/>
</dbReference>
<gene>
    <name evidence="2" type="ORF">P7V44_17380</name>
    <name evidence="3" type="ORF">Q5E86_13895</name>
</gene>
<reference evidence="3" key="2">
    <citation type="submission" date="2023-07" db="EMBL/GenBank/DDBJ databases">
        <authorList>
            <person name="Yang W."/>
            <person name="Chen J."/>
            <person name="Ji P."/>
            <person name="Hu F."/>
        </authorList>
    </citation>
    <scope>NUCLEOTIDE SEQUENCE</scope>
    <source>
        <strain evidence="3">CRE-138-0111</strain>
    </source>
</reference>
<name>A0AA42FRN0_9GAMM</name>